<dbReference type="STRING" id="598659.NAMH_0377"/>
<dbReference type="PANTHER" id="PTHR43031:SF1">
    <property type="entry name" value="PYRIDINE NUCLEOTIDE-DISULPHIDE OXIDOREDUCTASE"/>
    <property type="match status" value="1"/>
</dbReference>
<evidence type="ECO:0000259" key="1">
    <source>
        <dbReference type="PROSITE" id="PS50206"/>
    </source>
</evidence>
<dbReference type="Gene3D" id="3.40.250.10">
    <property type="entry name" value="Rhodanese-like domain"/>
    <property type="match status" value="1"/>
</dbReference>
<dbReference type="KEGG" id="nam:NAMH_0377"/>
<dbReference type="PANTHER" id="PTHR43031">
    <property type="entry name" value="FAD-DEPENDENT OXIDOREDUCTASE"/>
    <property type="match status" value="1"/>
</dbReference>
<organism evidence="2 3">
    <name type="scientific">Nautilia profundicola (strain ATCC BAA-1463 / DSM 18972 / AmH)</name>
    <dbReference type="NCBI Taxonomy" id="598659"/>
    <lineage>
        <taxon>Bacteria</taxon>
        <taxon>Pseudomonadati</taxon>
        <taxon>Campylobacterota</taxon>
        <taxon>Epsilonproteobacteria</taxon>
        <taxon>Nautiliales</taxon>
        <taxon>Nautiliaceae</taxon>
        <taxon>Nautilia</taxon>
    </lineage>
</organism>
<dbReference type="InterPro" id="IPR050229">
    <property type="entry name" value="GlpE_sulfurtransferase"/>
</dbReference>
<evidence type="ECO:0000313" key="3">
    <source>
        <dbReference type="Proteomes" id="UP000000448"/>
    </source>
</evidence>
<gene>
    <name evidence="2" type="ordered locus">NAMH_0377</name>
</gene>
<evidence type="ECO:0000313" key="2">
    <source>
        <dbReference type="EMBL" id="ACM92573.1"/>
    </source>
</evidence>
<dbReference type="AlphaFoldDB" id="B9L842"/>
<accession>B9L842</accession>
<dbReference type="SUPFAM" id="SSF52821">
    <property type="entry name" value="Rhodanese/Cell cycle control phosphatase"/>
    <property type="match status" value="1"/>
</dbReference>
<dbReference type="PROSITE" id="PS50206">
    <property type="entry name" value="RHODANESE_3"/>
    <property type="match status" value="1"/>
</dbReference>
<dbReference type="CDD" id="cd00158">
    <property type="entry name" value="RHOD"/>
    <property type="match status" value="1"/>
</dbReference>
<dbReference type="eggNOG" id="COG0607">
    <property type="taxonomic scope" value="Bacteria"/>
</dbReference>
<dbReference type="EMBL" id="CP001279">
    <property type="protein sequence ID" value="ACM92573.1"/>
    <property type="molecule type" value="Genomic_DNA"/>
</dbReference>
<dbReference type="OrthoDB" id="9807812at2"/>
<feature type="domain" description="Rhodanese" evidence="1">
    <location>
        <begin position="56"/>
        <end position="112"/>
    </location>
</feature>
<dbReference type="Pfam" id="PF00581">
    <property type="entry name" value="Rhodanese"/>
    <property type="match status" value="1"/>
</dbReference>
<dbReference type="HOGENOM" id="CLU_089574_11_0_7"/>
<dbReference type="InterPro" id="IPR001763">
    <property type="entry name" value="Rhodanese-like_dom"/>
</dbReference>
<dbReference type="Proteomes" id="UP000000448">
    <property type="component" value="Chromosome"/>
</dbReference>
<dbReference type="InterPro" id="IPR036873">
    <property type="entry name" value="Rhodanese-like_dom_sf"/>
</dbReference>
<name>B9L842_NAUPA</name>
<keyword evidence="3" id="KW-1185">Reference proteome</keyword>
<dbReference type="RefSeq" id="WP_012663944.1">
    <property type="nucleotide sequence ID" value="NC_012115.1"/>
</dbReference>
<proteinExistence type="predicted"/>
<sequence>MLKYALPEYNKQIKISTQEARKLLENNKAVILDIRMPDEEDVLKHDFVLRLDPLKLEEHHIHLPKDKTILVVCNTQNRSPFAALYLREKGYDAKYIEKGIKELEKEFQKDVIKYENC</sequence>
<protein>
    <submittedName>
        <fullName evidence="2">Thiamine biosynthesis protein ThiI</fullName>
    </submittedName>
</protein>
<dbReference type="SMART" id="SM00450">
    <property type="entry name" value="RHOD"/>
    <property type="match status" value="1"/>
</dbReference>
<reference evidence="2 3" key="1">
    <citation type="journal article" date="2009" name="PLoS Genet.">
        <title>Adaptations to submarine hydrothermal environments exemplified by the genome of Nautilia profundicola.</title>
        <authorList>
            <person name="Campbell B.J."/>
            <person name="Smith J.L."/>
            <person name="Hanson T.E."/>
            <person name="Klotz M.G."/>
            <person name="Stein L.Y."/>
            <person name="Lee C.K."/>
            <person name="Wu D."/>
            <person name="Robinson J.M."/>
            <person name="Khouri H.M."/>
            <person name="Eisen J.A."/>
            <person name="Cary S.C."/>
        </authorList>
    </citation>
    <scope>NUCLEOTIDE SEQUENCE [LARGE SCALE GENOMIC DNA]</scope>
    <source>
        <strain evidence="3">ATCC BAA-1463 / DSM 18972 / AmH</strain>
    </source>
</reference>